<name>A0AA39AM39_VITRO</name>
<dbReference type="GO" id="GO:0046983">
    <property type="term" value="F:protein dimerization activity"/>
    <property type="evidence" value="ECO:0007669"/>
    <property type="project" value="InterPro"/>
</dbReference>
<proteinExistence type="predicted"/>
<dbReference type="GO" id="GO:0000977">
    <property type="term" value="F:RNA polymerase II transcription regulatory region sequence-specific DNA binding"/>
    <property type="evidence" value="ECO:0007669"/>
    <property type="project" value="TreeGrafter"/>
</dbReference>
<comment type="caution">
    <text evidence="7">The sequence shown here is derived from an EMBL/GenBank/DDBJ whole genome shotgun (WGS) entry which is preliminary data.</text>
</comment>
<feature type="domain" description="BHLH" evidence="6">
    <location>
        <begin position="25"/>
        <end position="78"/>
    </location>
</feature>
<evidence type="ECO:0000256" key="4">
    <source>
        <dbReference type="ARBA" id="ARBA00023242"/>
    </source>
</evidence>
<keyword evidence="3" id="KW-0804">Transcription</keyword>
<dbReference type="InterPro" id="IPR036638">
    <property type="entry name" value="HLH_DNA-bd_sf"/>
</dbReference>
<evidence type="ECO:0000256" key="5">
    <source>
        <dbReference type="SAM" id="Coils"/>
    </source>
</evidence>
<dbReference type="PANTHER" id="PTHR13935">
    <property type="entry name" value="ACHAETE-SCUTE TRANSCRIPTION FACTOR-RELATED"/>
    <property type="match status" value="1"/>
</dbReference>
<dbReference type="GO" id="GO:0000981">
    <property type="term" value="F:DNA-binding transcription factor activity, RNA polymerase II-specific"/>
    <property type="evidence" value="ECO:0007669"/>
    <property type="project" value="TreeGrafter"/>
</dbReference>
<dbReference type="InterPro" id="IPR011598">
    <property type="entry name" value="bHLH_dom"/>
</dbReference>
<dbReference type="SUPFAM" id="SSF47459">
    <property type="entry name" value="HLH, helix-loop-helix DNA-binding domain"/>
    <property type="match status" value="1"/>
</dbReference>
<evidence type="ECO:0000259" key="6">
    <source>
        <dbReference type="PROSITE" id="PS50888"/>
    </source>
</evidence>
<sequence>MVSAQHYKIMEEERIRESIPRKGNSSKLDRKSLERNRRLHMKDLFAKLASLIIPTSRCKSKYPSHALVGEVITHVKQLQERVETLKQRKQILEATEETAGGSDSSSPEITVKDLGFIFEVCVICGLKKKLMLHQVINVLVEEAAEVIAVSHSTVGGRIFYTIYFQAVSSRIGIEISRVHQRLKELIL</sequence>
<reference evidence="7 8" key="1">
    <citation type="journal article" date="2023" name="BMC Biotechnol.">
        <title>Vitis rotundifolia cv Carlos genome sequencing.</title>
        <authorList>
            <person name="Huff M."/>
            <person name="Hulse-Kemp A."/>
            <person name="Scheffler B."/>
            <person name="Youngblood R."/>
            <person name="Simpson S."/>
            <person name="Babiker E."/>
            <person name="Staton M."/>
        </authorList>
    </citation>
    <scope>NUCLEOTIDE SEQUENCE [LARGE SCALE GENOMIC DNA]</scope>
    <source>
        <tissue evidence="7">Leaf</tissue>
    </source>
</reference>
<gene>
    <name evidence="7" type="ORF">PVL29_000783</name>
</gene>
<dbReference type="PANTHER" id="PTHR13935:SF46">
    <property type="entry name" value="TRANSCRIPTION FACTOR BHLH167-RELATED"/>
    <property type="match status" value="1"/>
</dbReference>
<dbReference type="GO" id="GO:0090575">
    <property type="term" value="C:RNA polymerase II transcription regulator complex"/>
    <property type="evidence" value="ECO:0007669"/>
    <property type="project" value="TreeGrafter"/>
</dbReference>
<dbReference type="PROSITE" id="PS50888">
    <property type="entry name" value="BHLH"/>
    <property type="match status" value="1"/>
</dbReference>
<dbReference type="Gene3D" id="4.10.280.10">
    <property type="entry name" value="Helix-loop-helix DNA-binding domain"/>
    <property type="match status" value="1"/>
</dbReference>
<evidence type="ECO:0000256" key="2">
    <source>
        <dbReference type="ARBA" id="ARBA00023015"/>
    </source>
</evidence>
<dbReference type="Proteomes" id="UP001168098">
    <property type="component" value="Unassembled WGS sequence"/>
</dbReference>
<evidence type="ECO:0000313" key="7">
    <source>
        <dbReference type="EMBL" id="KAJ9708958.1"/>
    </source>
</evidence>
<protein>
    <recommendedName>
        <fullName evidence="6">BHLH domain-containing protein</fullName>
    </recommendedName>
</protein>
<dbReference type="AlphaFoldDB" id="A0AA39AM39"/>
<dbReference type="EMBL" id="JARBHA010000001">
    <property type="protein sequence ID" value="KAJ9708958.1"/>
    <property type="molecule type" value="Genomic_DNA"/>
</dbReference>
<keyword evidence="2" id="KW-0805">Transcription regulation</keyword>
<feature type="coiled-coil region" evidence="5">
    <location>
        <begin position="68"/>
        <end position="95"/>
    </location>
</feature>
<keyword evidence="5" id="KW-0175">Coiled coil</keyword>
<evidence type="ECO:0000313" key="8">
    <source>
        <dbReference type="Proteomes" id="UP001168098"/>
    </source>
</evidence>
<dbReference type="InterPro" id="IPR015660">
    <property type="entry name" value="MASH1/Ascl1a-like"/>
</dbReference>
<keyword evidence="8" id="KW-1185">Reference proteome</keyword>
<evidence type="ECO:0000256" key="3">
    <source>
        <dbReference type="ARBA" id="ARBA00023163"/>
    </source>
</evidence>
<dbReference type="Pfam" id="PF00010">
    <property type="entry name" value="HLH"/>
    <property type="match status" value="1"/>
</dbReference>
<accession>A0AA39AM39</accession>
<evidence type="ECO:0000256" key="1">
    <source>
        <dbReference type="ARBA" id="ARBA00004123"/>
    </source>
</evidence>
<keyword evidence="4" id="KW-0539">Nucleus</keyword>
<comment type="subcellular location">
    <subcellularLocation>
        <location evidence="1">Nucleus</location>
    </subcellularLocation>
</comment>
<organism evidence="7 8">
    <name type="scientific">Vitis rotundifolia</name>
    <name type="common">Muscadine grape</name>
    <dbReference type="NCBI Taxonomy" id="103349"/>
    <lineage>
        <taxon>Eukaryota</taxon>
        <taxon>Viridiplantae</taxon>
        <taxon>Streptophyta</taxon>
        <taxon>Embryophyta</taxon>
        <taxon>Tracheophyta</taxon>
        <taxon>Spermatophyta</taxon>
        <taxon>Magnoliopsida</taxon>
        <taxon>eudicotyledons</taxon>
        <taxon>Gunneridae</taxon>
        <taxon>Pentapetalae</taxon>
        <taxon>rosids</taxon>
        <taxon>Vitales</taxon>
        <taxon>Vitaceae</taxon>
        <taxon>Viteae</taxon>
        <taxon>Vitis</taxon>
    </lineage>
</organism>